<organism evidence="1">
    <name type="scientific">Lepeophtheirus salmonis</name>
    <name type="common">Salmon louse</name>
    <name type="synonym">Caligus salmonis</name>
    <dbReference type="NCBI Taxonomy" id="72036"/>
    <lineage>
        <taxon>Eukaryota</taxon>
        <taxon>Metazoa</taxon>
        <taxon>Ecdysozoa</taxon>
        <taxon>Arthropoda</taxon>
        <taxon>Crustacea</taxon>
        <taxon>Multicrustacea</taxon>
        <taxon>Hexanauplia</taxon>
        <taxon>Copepoda</taxon>
        <taxon>Siphonostomatoida</taxon>
        <taxon>Caligidae</taxon>
        <taxon>Lepeophtheirus</taxon>
    </lineage>
</organism>
<accession>A0A0K2VHY1</accession>
<evidence type="ECO:0000313" key="1">
    <source>
        <dbReference type="EMBL" id="CDW49950.1"/>
    </source>
</evidence>
<name>A0A0K2VHY1_LEPSM</name>
<reference evidence="1" key="1">
    <citation type="submission" date="2014-05" db="EMBL/GenBank/DDBJ databases">
        <authorList>
            <person name="Chronopoulou M."/>
        </authorList>
    </citation>
    <scope>NUCLEOTIDE SEQUENCE</scope>
    <source>
        <tissue evidence="1">Whole organism</tissue>
    </source>
</reference>
<protein>
    <submittedName>
        <fullName evidence="1">Uncharacterized protein</fullName>
    </submittedName>
</protein>
<dbReference type="AlphaFoldDB" id="A0A0K2VHY1"/>
<dbReference type="EMBL" id="HACA01032589">
    <property type="protein sequence ID" value="CDW49950.1"/>
    <property type="molecule type" value="Transcribed_RNA"/>
</dbReference>
<proteinExistence type="predicted"/>
<sequence>MISWNEWRLKFHFEMETEFFFRSLSRTKLTALFRSKHASVLPNVYQTHKKVFFLLYDLLAFIQSN</sequence>
<feature type="non-terminal residue" evidence="1">
    <location>
        <position position="65"/>
    </location>
</feature>